<dbReference type="InterPro" id="IPR008927">
    <property type="entry name" value="6-PGluconate_DH-like_C_sf"/>
</dbReference>
<dbReference type="Pfam" id="PF08125">
    <property type="entry name" value="Mannitol_dh_C"/>
    <property type="match status" value="1"/>
</dbReference>
<dbReference type="GO" id="GO:0019592">
    <property type="term" value="P:mannitol catabolic process"/>
    <property type="evidence" value="ECO:0007669"/>
    <property type="project" value="TreeGrafter"/>
</dbReference>
<name>A0A4R1M1T6_9SPHI</name>
<dbReference type="NCBIfam" id="NF002969">
    <property type="entry name" value="PRK03643.1"/>
    <property type="match status" value="1"/>
</dbReference>
<keyword evidence="1" id="KW-0560">Oxidoreductase</keyword>
<keyword evidence="6" id="KW-1185">Reference proteome</keyword>
<dbReference type="SUPFAM" id="SSF48179">
    <property type="entry name" value="6-phosphogluconate dehydrogenase C-terminal domain-like"/>
    <property type="match status" value="1"/>
</dbReference>
<dbReference type="InterPro" id="IPR013328">
    <property type="entry name" value="6PGD_dom2"/>
</dbReference>
<evidence type="ECO:0000259" key="3">
    <source>
        <dbReference type="Pfam" id="PF01232"/>
    </source>
</evidence>
<dbReference type="Pfam" id="PF01232">
    <property type="entry name" value="Mannitol_dh"/>
    <property type="match status" value="1"/>
</dbReference>
<evidence type="ECO:0000313" key="6">
    <source>
        <dbReference type="Proteomes" id="UP000294616"/>
    </source>
</evidence>
<organism evidence="5 6">
    <name type="scientific">Albibacterium bauzanense</name>
    <dbReference type="NCBI Taxonomy" id="653929"/>
    <lineage>
        <taxon>Bacteria</taxon>
        <taxon>Pseudomonadati</taxon>
        <taxon>Bacteroidota</taxon>
        <taxon>Sphingobacteriia</taxon>
        <taxon>Sphingobacteriales</taxon>
        <taxon>Sphingobacteriaceae</taxon>
        <taxon>Albibacterium</taxon>
    </lineage>
</organism>
<dbReference type="SUPFAM" id="SSF51735">
    <property type="entry name" value="NAD(P)-binding Rossmann-fold domains"/>
    <property type="match status" value="1"/>
</dbReference>
<dbReference type="Gene3D" id="3.40.50.720">
    <property type="entry name" value="NAD(P)-binding Rossmann-like Domain"/>
    <property type="match status" value="1"/>
</dbReference>
<gene>
    <name evidence="5" type="ORF">C8N28_0612</name>
</gene>
<dbReference type="InterPro" id="IPR036291">
    <property type="entry name" value="NAD(P)-bd_dom_sf"/>
</dbReference>
<dbReference type="InterPro" id="IPR013131">
    <property type="entry name" value="Mannitol_DH_N"/>
</dbReference>
<dbReference type="Gene3D" id="1.10.1040.10">
    <property type="entry name" value="N-(1-d-carboxylethyl)-l-norvaline Dehydrogenase, domain 2"/>
    <property type="match status" value="1"/>
</dbReference>
<dbReference type="GO" id="GO:0008926">
    <property type="term" value="F:mannitol-1-phosphate 5-dehydrogenase activity"/>
    <property type="evidence" value="ECO:0007669"/>
    <property type="project" value="TreeGrafter"/>
</dbReference>
<sequence length="489" mass="55424">MAKLNKTLLKENKLSKELTSPVQGWDQLPEKVLQFGTGVLLRGLPDYFIDKANQQGVFNGRVVVVKSTVKGGISEFEDQDSLYTLYIKGIENGNEVQKSKIISSISRVLAANEDWEEIIDVAMKDELELVISNTTEVGIVLDTKDDLKAKPPHSFPAKLTALLYKRFLHFRGDESKGLVILPTELISDNGSKLKEIIIELSRIHNLGEDFINWIKQANHICNTLVDRIVPGKLSKEDQKQEELQLGYMDDLAILVEPFRLWAIESNSDEVKRVLSFASIDKGVVIVPDIGKLKELKLRLLNGSHTFSCGLALLCGFSTVKEAMRNEDFVLYLQHLLQEEIIPAITGEEISVAEANDFAGHVVDRFSNPFLDHSWKSICFNYTSKLQMRTVALIENYSRKRQVAPQYMALGFAAYLLFMKDVEDESSLNSLWKEYDLNELVDRILKNQKLWNTDLSKVSGFAEAVKTQLQLLLNYPALEVIRQMNNNQNK</sequence>
<evidence type="ECO:0000259" key="4">
    <source>
        <dbReference type="Pfam" id="PF08125"/>
    </source>
</evidence>
<feature type="domain" description="Mannitol dehydrogenase C-terminal" evidence="4">
    <location>
        <begin position="289"/>
        <end position="470"/>
    </location>
</feature>
<keyword evidence="2" id="KW-0520">NAD</keyword>
<dbReference type="OrthoDB" id="9768714at2"/>
<proteinExistence type="predicted"/>
<dbReference type="InterPro" id="IPR013118">
    <property type="entry name" value="Mannitol_DH_C"/>
</dbReference>
<dbReference type="PANTHER" id="PTHR30524:SF0">
    <property type="entry name" value="ALTRONATE OXIDOREDUCTASE-RELATED"/>
    <property type="match status" value="1"/>
</dbReference>
<dbReference type="GO" id="GO:0005829">
    <property type="term" value="C:cytosol"/>
    <property type="evidence" value="ECO:0007669"/>
    <property type="project" value="TreeGrafter"/>
</dbReference>
<evidence type="ECO:0000256" key="1">
    <source>
        <dbReference type="ARBA" id="ARBA00023002"/>
    </source>
</evidence>
<comment type="caution">
    <text evidence="5">The sequence shown here is derived from an EMBL/GenBank/DDBJ whole genome shotgun (WGS) entry which is preliminary data.</text>
</comment>
<reference evidence="5 6" key="1">
    <citation type="submission" date="2019-03" db="EMBL/GenBank/DDBJ databases">
        <title>Genomic Encyclopedia of Archaeal and Bacterial Type Strains, Phase II (KMG-II): from individual species to whole genera.</title>
        <authorList>
            <person name="Goeker M."/>
        </authorList>
    </citation>
    <scope>NUCLEOTIDE SEQUENCE [LARGE SCALE GENOMIC DNA]</scope>
    <source>
        <strain evidence="5 6">DSM 22554</strain>
    </source>
</reference>
<protein>
    <submittedName>
        <fullName evidence="5">Tagaturonate reductase</fullName>
    </submittedName>
</protein>
<dbReference type="AlphaFoldDB" id="A0A4R1M1T6"/>
<dbReference type="PANTHER" id="PTHR30524">
    <property type="entry name" value="MANNITOL-1-PHOSPHATE 5-DEHYDROGENASE"/>
    <property type="match status" value="1"/>
</dbReference>
<evidence type="ECO:0000313" key="5">
    <source>
        <dbReference type="EMBL" id="TCK85307.1"/>
    </source>
</evidence>
<dbReference type="EMBL" id="SMGO01000001">
    <property type="protein sequence ID" value="TCK85307.1"/>
    <property type="molecule type" value="Genomic_DNA"/>
</dbReference>
<evidence type="ECO:0000256" key="2">
    <source>
        <dbReference type="ARBA" id="ARBA00023027"/>
    </source>
</evidence>
<feature type="domain" description="Mannitol dehydrogenase N-terminal" evidence="3">
    <location>
        <begin position="31"/>
        <end position="266"/>
    </location>
</feature>
<dbReference type="Proteomes" id="UP000294616">
    <property type="component" value="Unassembled WGS sequence"/>
</dbReference>
<dbReference type="RefSeq" id="WP_132221403.1">
    <property type="nucleotide sequence ID" value="NZ_SMGO01000001.1"/>
</dbReference>
<accession>A0A4R1M1T6</accession>